<evidence type="ECO:0000256" key="6">
    <source>
        <dbReference type="ARBA" id="ARBA00022989"/>
    </source>
</evidence>
<feature type="transmembrane region" description="Helical" evidence="9">
    <location>
        <begin position="447"/>
        <end position="468"/>
    </location>
</feature>
<dbReference type="PANTHER" id="PTHR33908:SF3">
    <property type="entry name" value="UNDECAPRENYL PHOSPHATE-ALPHA-4-AMINO-4-DEOXY-L-ARABINOSE ARABINOSYL TRANSFERASE"/>
    <property type="match status" value="1"/>
</dbReference>
<evidence type="ECO:0000313" key="13">
    <source>
        <dbReference type="Proteomes" id="UP000013523"/>
    </source>
</evidence>
<keyword evidence="7 9" id="KW-0472">Membrane</keyword>
<keyword evidence="5 9" id="KW-0812">Transmembrane</keyword>
<dbReference type="eggNOG" id="COG1807">
    <property type="taxonomic scope" value="Bacteria"/>
</dbReference>
<feature type="domain" description="Putative mannosyltransferase YkcA/B-like C-terminal" evidence="11">
    <location>
        <begin position="543"/>
        <end position="639"/>
    </location>
</feature>
<keyword evidence="2" id="KW-1003">Cell membrane</keyword>
<evidence type="ECO:0000256" key="8">
    <source>
        <dbReference type="SAM" id="MobiDB-lite"/>
    </source>
</evidence>
<feature type="transmembrane region" description="Helical" evidence="9">
    <location>
        <begin position="116"/>
        <end position="134"/>
    </location>
</feature>
<proteinExistence type="predicted"/>
<dbReference type="PANTHER" id="PTHR33908">
    <property type="entry name" value="MANNOSYLTRANSFERASE YKCB-RELATED"/>
    <property type="match status" value="1"/>
</dbReference>
<dbReference type="GO" id="GO:0009103">
    <property type="term" value="P:lipopolysaccharide biosynthetic process"/>
    <property type="evidence" value="ECO:0007669"/>
    <property type="project" value="UniProtKB-ARBA"/>
</dbReference>
<dbReference type="AlphaFoldDB" id="R4K1P8"/>
<dbReference type="EMBL" id="CP003261">
    <property type="protein sequence ID" value="AGK96493.1"/>
    <property type="molecule type" value="Genomic_DNA"/>
</dbReference>
<evidence type="ECO:0000256" key="5">
    <source>
        <dbReference type="ARBA" id="ARBA00022692"/>
    </source>
</evidence>
<feature type="compositionally biased region" description="Polar residues" evidence="8">
    <location>
        <begin position="275"/>
        <end position="293"/>
    </location>
</feature>
<organism evidence="12 13">
    <name type="scientific">Clostridium pasteurianum BC1</name>
    <dbReference type="NCBI Taxonomy" id="86416"/>
    <lineage>
        <taxon>Bacteria</taxon>
        <taxon>Bacillati</taxon>
        <taxon>Bacillota</taxon>
        <taxon>Clostridia</taxon>
        <taxon>Eubacteriales</taxon>
        <taxon>Clostridiaceae</taxon>
        <taxon>Clostridium</taxon>
    </lineage>
</organism>
<dbReference type="HOGENOM" id="CLU_007261_1_0_9"/>
<reference evidence="12 13" key="1">
    <citation type="submission" date="2012-01" db="EMBL/GenBank/DDBJ databases">
        <title>Complete sequence of chromosome of Clostridium pasteurianum BC1.</title>
        <authorList>
            <consortium name="US DOE Joint Genome Institute"/>
            <person name="Lucas S."/>
            <person name="Han J."/>
            <person name="Lapidus A."/>
            <person name="Cheng J.-F."/>
            <person name="Goodwin L."/>
            <person name="Pitluck S."/>
            <person name="Peters L."/>
            <person name="Mikhailova N."/>
            <person name="Teshima H."/>
            <person name="Detter J.C."/>
            <person name="Han C."/>
            <person name="Tapia R."/>
            <person name="Land M."/>
            <person name="Hauser L."/>
            <person name="Kyrpides N."/>
            <person name="Ivanova N."/>
            <person name="Pagani I."/>
            <person name="Dunn J."/>
            <person name="Taghavi S."/>
            <person name="Francis A."/>
            <person name="van der Lelie D."/>
            <person name="Woyke T."/>
        </authorList>
    </citation>
    <scope>NUCLEOTIDE SEQUENCE [LARGE SCALE GENOMIC DNA]</scope>
    <source>
        <strain evidence="12 13">BC1</strain>
    </source>
</reference>
<keyword evidence="6 9" id="KW-1133">Transmembrane helix</keyword>
<evidence type="ECO:0000256" key="3">
    <source>
        <dbReference type="ARBA" id="ARBA00022676"/>
    </source>
</evidence>
<feature type="transmembrane region" description="Helical" evidence="9">
    <location>
        <begin position="488"/>
        <end position="507"/>
    </location>
</feature>
<dbReference type="InterPro" id="IPR056785">
    <property type="entry name" value="YkcA/B-like_C"/>
</dbReference>
<feature type="transmembrane region" description="Helical" evidence="9">
    <location>
        <begin position="211"/>
        <end position="228"/>
    </location>
</feature>
<evidence type="ECO:0000256" key="9">
    <source>
        <dbReference type="SAM" id="Phobius"/>
    </source>
</evidence>
<evidence type="ECO:0000256" key="7">
    <source>
        <dbReference type="ARBA" id="ARBA00023136"/>
    </source>
</evidence>
<comment type="subcellular location">
    <subcellularLocation>
        <location evidence="1">Cell membrane</location>
        <topology evidence="1">Multi-pass membrane protein</topology>
    </subcellularLocation>
</comment>
<evidence type="ECO:0000259" key="11">
    <source>
        <dbReference type="Pfam" id="PF24878"/>
    </source>
</evidence>
<dbReference type="InterPro" id="IPR050297">
    <property type="entry name" value="LipidA_mod_glycosyltrf_83"/>
</dbReference>
<dbReference type="GO" id="GO:0010041">
    <property type="term" value="P:response to iron(III) ion"/>
    <property type="evidence" value="ECO:0007669"/>
    <property type="project" value="TreeGrafter"/>
</dbReference>
<dbReference type="Pfam" id="PF13231">
    <property type="entry name" value="PMT_2"/>
    <property type="match status" value="1"/>
</dbReference>
<evidence type="ECO:0000313" key="12">
    <source>
        <dbReference type="EMBL" id="AGK96493.1"/>
    </source>
</evidence>
<evidence type="ECO:0000256" key="2">
    <source>
        <dbReference type="ARBA" id="ARBA00022475"/>
    </source>
</evidence>
<keyword evidence="13" id="KW-1185">Reference proteome</keyword>
<feature type="transmembrane region" description="Helical" evidence="9">
    <location>
        <begin position="12"/>
        <end position="31"/>
    </location>
</feature>
<dbReference type="PATRIC" id="fig|86416.3.peg.1534"/>
<protein>
    <submittedName>
        <fullName evidence="12">PMT family glycosyltransferase, 4-amino-4-deoxy-L-arabinose transferase</fullName>
    </submittedName>
</protein>
<dbReference type="RefSeq" id="WP_015614814.1">
    <property type="nucleotide sequence ID" value="NC_021182.1"/>
</dbReference>
<accession>R4K1P8</accession>
<dbReference type="KEGG" id="cpas:Clopa_1558"/>
<dbReference type="GO" id="GO:0016763">
    <property type="term" value="F:pentosyltransferase activity"/>
    <property type="evidence" value="ECO:0007669"/>
    <property type="project" value="TreeGrafter"/>
</dbReference>
<keyword evidence="3" id="KW-0328">Glycosyltransferase</keyword>
<name>R4K1P8_CLOPA</name>
<feature type="transmembrane region" description="Helical" evidence="9">
    <location>
        <begin position="420"/>
        <end position="441"/>
    </location>
</feature>
<feature type="transmembrane region" description="Helical" evidence="9">
    <location>
        <begin position="140"/>
        <end position="157"/>
    </location>
</feature>
<feature type="transmembrane region" description="Helical" evidence="9">
    <location>
        <begin position="332"/>
        <end position="350"/>
    </location>
</feature>
<gene>
    <name evidence="12" type="ORF">Clopa_1558</name>
</gene>
<dbReference type="OrthoDB" id="9810398at2"/>
<dbReference type="Proteomes" id="UP000013523">
    <property type="component" value="Chromosome"/>
</dbReference>
<feature type="transmembrane region" description="Helical" evidence="9">
    <location>
        <begin position="186"/>
        <end position="204"/>
    </location>
</feature>
<evidence type="ECO:0000259" key="10">
    <source>
        <dbReference type="Pfam" id="PF13231"/>
    </source>
</evidence>
<dbReference type="InterPro" id="IPR038731">
    <property type="entry name" value="RgtA/B/C-like"/>
</dbReference>
<keyword evidence="4 12" id="KW-0808">Transferase</keyword>
<dbReference type="GO" id="GO:0005886">
    <property type="term" value="C:plasma membrane"/>
    <property type="evidence" value="ECO:0007669"/>
    <property type="project" value="UniProtKB-SubCell"/>
</dbReference>
<feature type="transmembrane region" description="Helical" evidence="9">
    <location>
        <begin position="386"/>
        <end position="408"/>
    </location>
</feature>
<evidence type="ECO:0000256" key="4">
    <source>
        <dbReference type="ARBA" id="ARBA00022679"/>
    </source>
</evidence>
<feature type="transmembrane region" description="Helical" evidence="9">
    <location>
        <begin position="164"/>
        <end position="180"/>
    </location>
</feature>
<feature type="transmembrane region" description="Helical" evidence="9">
    <location>
        <begin position="90"/>
        <end position="109"/>
    </location>
</feature>
<dbReference type="Pfam" id="PF24878">
    <property type="entry name" value="YkcB_C"/>
    <property type="match status" value="1"/>
</dbReference>
<feature type="region of interest" description="Disordered" evidence="8">
    <location>
        <begin position="266"/>
        <end position="293"/>
    </location>
</feature>
<dbReference type="STRING" id="86416.Clopa_1558"/>
<feature type="transmembrane region" description="Helical" evidence="9">
    <location>
        <begin position="362"/>
        <end position="380"/>
    </location>
</feature>
<evidence type="ECO:0000256" key="1">
    <source>
        <dbReference type="ARBA" id="ARBA00004651"/>
    </source>
</evidence>
<feature type="domain" description="Glycosyltransferase RgtA/B/C/D-like" evidence="10">
    <location>
        <begin position="67"/>
        <end position="225"/>
    </location>
</feature>
<sequence length="689" mass="75567">MKEKIKSTREKLLLALILILSAILNFANIGIEGYANTFYAAGVKSMMMNFKNFFFASYDPAGFVTIDKPPLGFWIQTIFAKIFGFSGWSIILPQALAGVISVWVIYYLVKRSFGSCAGLIAALCLAVTPIFVASSRNNTIDNLLVLSLVLSCWALFIAAEKGKLKYLILSLVIVGIGFNIKMVEAYMVAPAIYITYLLSSAIPFKKRIKHLVLGTIVLLVVSLSWAVIADLVPASNRPFIGSSTNNTVMELIIGHNGLERIGLGGKNTGRGQGQQGSFRNESSKNRTNTKTMTRMQTGRDKGATTFQYGMGGQSSNTSIVRLFSKNNMSDQIAWLLPFALIGFVVAAIEERFKNPFDNKRKLSLLLWFIWLLTEFIYFSFSKSITHTYYLTTMAPSIAALVGIGLTAMWKLFKEDGWKKWILPGAFIINGLVEILILSYNYSTSNGYKIVILITGLLGIVFSIILAIVNITRSKDNIPDQGNTKLNKILTGIVFTGILIAPTVWSFTPMFHQMNGSSPSAGLELFSSKQQGYGMTTTTDNSKLIKFLEANRKNEKYLVEVPSAMNYGSDLILKTGEPILTLGGFSGSDPILTVNQFKQLVDDGDIRYAMASTGNSRGMGFGFGGSSNSNSAIMSWIKANGKVVPDSEWKASSTISKKQNSNQGFGGFYGRTNDIELYDLNPTAKTSALN</sequence>